<dbReference type="SUPFAM" id="SSF55729">
    <property type="entry name" value="Acyl-CoA N-acyltransferases (Nat)"/>
    <property type="match status" value="1"/>
</dbReference>
<comment type="caution">
    <text evidence="2">The sequence shown here is derived from an EMBL/GenBank/DDBJ whole genome shotgun (WGS) entry which is preliminary data.</text>
</comment>
<dbReference type="RefSeq" id="WP_201360926.1">
    <property type="nucleotide sequence ID" value="NZ_BNJJ01000003.1"/>
</dbReference>
<accession>A0ABQ3VBA9</accession>
<evidence type="ECO:0000313" key="2">
    <source>
        <dbReference type="EMBL" id="GHO83245.1"/>
    </source>
</evidence>
<organism evidence="2 3">
    <name type="scientific">Dictyobacter formicarum</name>
    <dbReference type="NCBI Taxonomy" id="2778368"/>
    <lineage>
        <taxon>Bacteria</taxon>
        <taxon>Bacillati</taxon>
        <taxon>Chloroflexota</taxon>
        <taxon>Ktedonobacteria</taxon>
        <taxon>Ktedonobacterales</taxon>
        <taxon>Dictyobacteraceae</taxon>
        <taxon>Dictyobacter</taxon>
    </lineage>
</organism>
<proteinExistence type="predicted"/>
<evidence type="ECO:0008006" key="4">
    <source>
        <dbReference type="Google" id="ProtNLM"/>
    </source>
</evidence>
<sequence>MKLSKELAELYYSAADARKVLGIDEDTFQYWGKTERVKRVYLPGRRHPVYSKQAINKLAGQIEATMLAERAIGLEYRKATVNDMDAEVELACLVFGSRAGLPEAVALRRAFREKNPDSTYHLYDGDHLVAYINIFPLEHQAIEQFKEGTRGWLLGAENVETFDPGKPLECIIIDLATTPTVPPARRGTYAQILLENFSRTLTSWGESGIEIAKVYAASNTPSGIRIIRHAGFSTFKEVSTGRFTFELDIESSENRMLLEYKEALNDWKQRRQTSVTSPSKGRAKKPSRTHVGAEV</sequence>
<protein>
    <recommendedName>
        <fullName evidence="4">N-acetyltransferase domain-containing protein</fullName>
    </recommendedName>
</protein>
<keyword evidence="3" id="KW-1185">Reference proteome</keyword>
<dbReference type="InterPro" id="IPR016181">
    <property type="entry name" value="Acyl_CoA_acyltransferase"/>
</dbReference>
<gene>
    <name evidence="2" type="ORF">KSZ_12510</name>
</gene>
<reference evidence="2 3" key="1">
    <citation type="journal article" date="2021" name="Int. J. Syst. Evol. Microbiol.">
        <title>Reticulibacter mediterranei gen. nov., sp. nov., within the new family Reticulibacteraceae fam. nov., and Ktedonospora formicarum gen. nov., sp. nov., Ktedonobacter robiniae sp. nov., Dictyobacter formicarum sp. nov. and Dictyobacter arantiisoli sp. nov., belonging to the class Ktedonobacteria.</title>
        <authorList>
            <person name="Yabe S."/>
            <person name="Zheng Y."/>
            <person name="Wang C.M."/>
            <person name="Sakai Y."/>
            <person name="Abe K."/>
            <person name="Yokota A."/>
            <person name="Donadio S."/>
            <person name="Cavaletti L."/>
            <person name="Monciardini P."/>
        </authorList>
    </citation>
    <scope>NUCLEOTIDE SEQUENCE [LARGE SCALE GENOMIC DNA]</scope>
    <source>
        <strain evidence="2 3">SOSP1-9</strain>
    </source>
</reference>
<dbReference type="Proteomes" id="UP000635565">
    <property type="component" value="Unassembled WGS sequence"/>
</dbReference>
<evidence type="ECO:0000256" key="1">
    <source>
        <dbReference type="SAM" id="MobiDB-lite"/>
    </source>
</evidence>
<dbReference type="EMBL" id="BNJJ01000003">
    <property type="protein sequence ID" value="GHO83245.1"/>
    <property type="molecule type" value="Genomic_DNA"/>
</dbReference>
<name>A0ABQ3VBA9_9CHLR</name>
<evidence type="ECO:0000313" key="3">
    <source>
        <dbReference type="Proteomes" id="UP000635565"/>
    </source>
</evidence>
<feature type="region of interest" description="Disordered" evidence="1">
    <location>
        <begin position="269"/>
        <end position="295"/>
    </location>
</feature>